<feature type="compositionally biased region" description="Basic and acidic residues" evidence="7">
    <location>
        <begin position="685"/>
        <end position="694"/>
    </location>
</feature>
<dbReference type="HAMAP" id="MF_00203">
    <property type="entry name" value="UvrC"/>
    <property type="match status" value="1"/>
</dbReference>
<dbReference type="Pfam" id="PF01541">
    <property type="entry name" value="GIY-YIG"/>
    <property type="match status" value="1"/>
</dbReference>
<dbReference type="FunFam" id="3.40.1440.10:FF:000001">
    <property type="entry name" value="UvrABC system protein C"/>
    <property type="match status" value="1"/>
</dbReference>
<dbReference type="PANTHER" id="PTHR30562:SF1">
    <property type="entry name" value="UVRABC SYSTEM PROTEIN C"/>
    <property type="match status" value="1"/>
</dbReference>
<dbReference type="Proteomes" id="UP001183643">
    <property type="component" value="Unassembled WGS sequence"/>
</dbReference>
<comment type="subunit">
    <text evidence="6">Interacts with UvrB in an incision complex.</text>
</comment>
<dbReference type="AlphaFoldDB" id="A0AAE3YRS1"/>
<evidence type="ECO:0000256" key="6">
    <source>
        <dbReference type="HAMAP-Rule" id="MF_00203"/>
    </source>
</evidence>
<feature type="region of interest" description="Disordered" evidence="7">
    <location>
        <begin position="514"/>
        <end position="535"/>
    </location>
</feature>
<dbReference type="InterPro" id="IPR001943">
    <property type="entry name" value="UVR_dom"/>
</dbReference>
<dbReference type="Gene3D" id="4.10.860.10">
    <property type="entry name" value="UVR domain"/>
    <property type="match status" value="1"/>
</dbReference>
<dbReference type="GO" id="GO:0009432">
    <property type="term" value="P:SOS response"/>
    <property type="evidence" value="ECO:0007669"/>
    <property type="project" value="UniProtKB-UniRule"/>
</dbReference>
<evidence type="ECO:0000256" key="5">
    <source>
        <dbReference type="ARBA" id="ARBA00023204"/>
    </source>
</evidence>
<sequence>MPDPSTYRPAPGTIPESPGVYRFRDPTGRVIYVGKAKSLRSRLNSYFADTFTLHPRTQQMVTTAGSVDWVTVGSEVEALQLEFTWIKQFDPRFNVKYRDDKSYPFLAVTLDEEYPRLQVMRGAKRKGVRYFGPYSHAWAIRETLDLLLRVFPARTCSTGVFKRAGQVGRPCLLGYIGKCSAPCTGQVSADEHRAIVEDFCDFMAGRTDTMVKRLERDMMAASDELNFELAARLRDDIAALRRALEKQAVVLGDGTDADVVAFADDPLEAAVQVFHVRDGRIRGQRGWVVEKNEELSLGDLVHHFCTQVYGTEHGETDVPRELLVPALPDDADALADWLSDHRGSRVQIRVPQRGDKKTLMETVARNAAEALTRHKLKRSGDLTTRGKALEEIADALGMDTAPLRIECFDVSQIQGTDVVASMVVFEDGLPRKGEYRRFIVRGDRHGGGMDDLSAMSEVMRRRFARLKSETAQAGAEADAAGGSGWAAAGEPVANDEVGADGELTPGGETALSEELTARGEPVPAELPGIDPTTGRPRRFAYPPNLIVVDGGAPQVAAVAAVMAELGVTDVALCGLAKRLEEVWLPDDEFPVILPRNSEALYLLQRVRDEAHRFAITFHRQRRSKRMTVSALDDVPGLGEVRRKALLRRFGSVKKLAAASPAEIAEVPGIGPRTAEAIIAALTGEKPAEPARPETADMPGNSASTHDVEVDAGAHPAPGEL</sequence>
<dbReference type="InterPro" id="IPR000305">
    <property type="entry name" value="GIY-YIG_endonuc"/>
</dbReference>
<keyword evidence="3 6" id="KW-0228">DNA excision</keyword>
<name>A0AAE3YRS1_9ACTN</name>
<comment type="similarity">
    <text evidence="6">Belongs to the UvrC family.</text>
</comment>
<dbReference type="InterPro" id="IPR035901">
    <property type="entry name" value="GIY-YIG_endonuc_sf"/>
</dbReference>
<keyword evidence="6" id="KW-0742">SOS response</keyword>
<dbReference type="GO" id="GO:0005737">
    <property type="term" value="C:cytoplasm"/>
    <property type="evidence" value="ECO:0007669"/>
    <property type="project" value="UniProtKB-SubCell"/>
</dbReference>
<dbReference type="InterPro" id="IPR038476">
    <property type="entry name" value="UvrC_RNase_H_dom_sf"/>
</dbReference>
<dbReference type="Pfam" id="PF08459">
    <property type="entry name" value="UvrC_RNaseH_dom"/>
    <property type="match status" value="1"/>
</dbReference>
<evidence type="ECO:0000256" key="3">
    <source>
        <dbReference type="ARBA" id="ARBA00022769"/>
    </source>
</evidence>
<feature type="domain" description="GIY-YIG" evidence="9">
    <location>
        <begin position="16"/>
        <end position="95"/>
    </location>
</feature>
<dbReference type="InterPro" id="IPR001162">
    <property type="entry name" value="UvrC_RNase_H_dom"/>
</dbReference>
<dbReference type="Pfam" id="PF22920">
    <property type="entry name" value="UvrC_RNaseH"/>
    <property type="match status" value="1"/>
</dbReference>
<dbReference type="SUPFAM" id="SSF47781">
    <property type="entry name" value="RuvA domain 2-like"/>
    <property type="match status" value="1"/>
</dbReference>
<feature type="domain" description="UvrC family homology region profile" evidence="10">
    <location>
        <begin position="259"/>
        <end position="492"/>
    </location>
</feature>
<dbReference type="InterPro" id="IPR050066">
    <property type="entry name" value="UvrABC_protein_C"/>
</dbReference>
<dbReference type="CDD" id="cd10434">
    <property type="entry name" value="GIY-YIG_UvrC_Cho"/>
    <property type="match status" value="1"/>
</dbReference>
<keyword evidence="12" id="KW-1185">Reference proteome</keyword>
<dbReference type="SMART" id="SM00278">
    <property type="entry name" value="HhH1"/>
    <property type="match status" value="2"/>
</dbReference>
<dbReference type="InterPro" id="IPR003583">
    <property type="entry name" value="Hlx-hairpin-Hlx_DNA-bd_motif"/>
</dbReference>
<feature type="domain" description="UVR" evidence="8">
    <location>
        <begin position="208"/>
        <end position="243"/>
    </location>
</feature>
<protein>
    <recommendedName>
        <fullName evidence="6">UvrABC system protein C</fullName>
        <shortName evidence="6">Protein UvrC</shortName>
    </recommendedName>
    <alternativeName>
        <fullName evidence="6">Excinuclease ABC subunit C</fullName>
    </alternativeName>
</protein>
<dbReference type="Pfam" id="PF02151">
    <property type="entry name" value="UVR"/>
    <property type="match status" value="1"/>
</dbReference>
<dbReference type="InterPro" id="IPR004791">
    <property type="entry name" value="UvrC"/>
</dbReference>
<comment type="function">
    <text evidence="6">The UvrABC repair system catalyzes the recognition and processing of DNA lesions. UvrC both incises the 5' and 3' sides of the lesion. The N-terminal half is responsible for the 3' incision and the C-terminal half is responsible for the 5' incision.</text>
</comment>
<dbReference type="Gene3D" id="3.40.1440.10">
    <property type="entry name" value="GIY-YIG endonuclease"/>
    <property type="match status" value="1"/>
</dbReference>
<proteinExistence type="inferred from homology"/>
<evidence type="ECO:0000256" key="4">
    <source>
        <dbReference type="ARBA" id="ARBA00022881"/>
    </source>
</evidence>
<dbReference type="SMART" id="SM00465">
    <property type="entry name" value="GIYc"/>
    <property type="match status" value="1"/>
</dbReference>
<dbReference type="InterPro" id="IPR010994">
    <property type="entry name" value="RuvA_2-like"/>
</dbReference>
<organism evidence="11 12">
    <name type="scientific">Catenuloplanes atrovinosus</name>
    <dbReference type="NCBI Taxonomy" id="137266"/>
    <lineage>
        <taxon>Bacteria</taxon>
        <taxon>Bacillati</taxon>
        <taxon>Actinomycetota</taxon>
        <taxon>Actinomycetes</taxon>
        <taxon>Micromonosporales</taxon>
        <taxon>Micromonosporaceae</taxon>
        <taxon>Catenuloplanes</taxon>
    </lineage>
</organism>
<comment type="caution">
    <text evidence="11">The sequence shown here is derived from an EMBL/GenBank/DDBJ whole genome shotgun (WGS) entry which is preliminary data.</text>
</comment>
<reference evidence="11" key="1">
    <citation type="submission" date="2023-07" db="EMBL/GenBank/DDBJ databases">
        <title>Sequencing the genomes of 1000 actinobacteria strains.</title>
        <authorList>
            <person name="Klenk H.-P."/>
        </authorList>
    </citation>
    <scope>NUCLEOTIDE SEQUENCE</scope>
    <source>
        <strain evidence="11">DSM 44707</strain>
    </source>
</reference>
<evidence type="ECO:0000313" key="11">
    <source>
        <dbReference type="EMBL" id="MDR7278017.1"/>
    </source>
</evidence>
<dbReference type="PROSITE" id="PS50165">
    <property type="entry name" value="UVRC"/>
    <property type="match status" value="1"/>
</dbReference>
<dbReference type="PROSITE" id="PS50164">
    <property type="entry name" value="GIY_YIG"/>
    <property type="match status" value="1"/>
</dbReference>
<dbReference type="NCBIfam" id="TIGR00194">
    <property type="entry name" value="uvrC"/>
    <property type="match status" value="1"/>
</dbReference>
<dbReference type="NCBIfam" id="NF001824">
    <property type="entry name" value="PRK00558.1-5"/>
    <property type="match status" value="1"/>
</dbReference>
<dbReference type="PROSITE" id="PS50151">
    <property type="entry name" value="UVR"/>
    <property type="match status" value="1"/>
</dbReference>
<keyword evidence="1 6" id="KW-0963">Cytoplasm</keyword>
<evidence type="ECO:0000259" key="9">
    <source>
        <dbReference type="PROSITE" id="PS50164"/>
    </source>
</evidence>
<keyword evidence="2 6" id="KW-0227">DNA damage</keyword>
<dbReference type="Pfam" id="PF14520">
    <property type="entry name" value="HHH_5"/>
    <property type="match status" value="1"/>
</dbReference>
<keyword evidence="4 6" id="KW-0267">Excision nuclease</keyword>
<gene>
    <name evidence="6" type="primary">uvrC</name>
    <name evidence="11" type="ORF">J2S41_004795</name>
</gene>
<dbReference type="InterPro" id="IPR047296">
    <property type="entry name" value="GIY-YIG_UvrC_Cho"/>
</dbReference>
<dbReference type="SUPFAM" id="SSF82771">
    <property type="entry name" value="GIY-YIG endonuclease"/>
    <property type="match status" value="1"/>
</dbReference>
<dbReference type="EMBL" id="JAVDYB010000001">
    <property type="protein sequence ID" value="MDR7278017.1"/>
    <property type="molecule type" value="Genomic_DNA"/>
</dbReference>
<evidence type="ECO:0000256" key="7">
    <source>
        <dbReference type="SAM" id="MobiDB-lite"/>
    </source>
</evidence>
<evidence type="ECO:0000259" key="8">
    <source>
        <dbReference type="PROSITE" id="PS50151"/>
    </source>
</evidence>
<dbReference type="InterPro" id="IPR036876">
    <property type="entry name" value="UVR_dom_sf"/>
</dbReference>
<dbReference type="GO" id="GO:0009381">
    <property type="term" value="F:excinuclease ABC activity"/>
    <property type="evidence" value="ECO:0007669"/>
    <property type="project" value="UniProtKB-UniRule"/>
</dbReference>
<evidence type="ECO:0000256" key="2">
    <source>
        <dbReference type="ARBA" id="ARBA00022763"/>
    </source>
</evidence>
<evidence type="ECO:0000256" key="1">
    <source>
        <dbReference type="ARBA" id="ARBA00022490"/>
    </source>
</evidence>
<comment type="subcellular location">
    <subcellularLocation>
        <location evidence="6">Cytoplasm</location>
    </subcellularLocation>
</comment>
<evidence type="ECO:0000259" key="10">
    <source>
        <dbReference type="PROSITE" id="PS50165"/>
    </source>
</evidence>
<dbReference type="SUPFAM" id="SSF46600">
    <property type="entry name" value="C-terminal UvrC-binding domain of UvrB"/>
    <property type="match status" value="1"/>
</dbReference>
<dbReference type="GO" id="GO:0006289">
    <property type="term" value="P:nucleotide-excision repair"/>
    <property type="evidence" value="ECO:0007669"/>
    <property type="project" value="UniProtKB-UniRule"/>
</dbReference>
<dbReference type="PANTHER" id="PTHR30562">
    <property type="entry name" value="UVRC/OXIDOREDUCTASE"/>
    <property type="match status" value="1"/>
</dbReference>
<dbReference type="Gene3D" id="3.30.420.340">
    <property type="entry name" value="UvrC, RNAse H endonuclease domain"/>
    <property type="match status" value="1"/>
</dbReference>
<feature type="region of interest" description="Disordered" evidence="7">
    <location>
        <begin position="684"/>
        <end position="720"/>
    </location>
</feature>
<dbReference type="GO" id="GO:0003677">
    <property type="term" value="F:DNA binding"/>
    <property type="evidence" value="ECO:0007669"/>
    <property type="project" value="UniProtKB-UniRule"/>
</dbReference>
<dbReference type="Gene3D" id="1.10.150.20">
    <property type="entry name" value="5' to 3' exonuclease, C-terminal subdomain"/>
    <property type="match status" value="1"/>
</dbReference>
<accession>A0AAE3YRS1</accession>
<evidence type="ECO:0000313" key="12">
    <source>
        <dbReference type="Proteomes" id="UP001183643"/>
    </source>
</evidence>
<keyword evidence="5 6" id="KW-0234">DNA repair</keyword>
<dbReference type="GO" id="GO:0009380">
    <property type="term" value="C:excinuclease repair complex"/>
    <property type="evidence" value="ECO:0007669"/>
    <property type="project" value="InterPro"/>
</dbReference>
<dbReference type="RefSeq" id="WP_310370668.1">
    <property type="nucleotide sequence ID" value="NZ_JAVDYB010000001.1"/>
</dbReference>